<proteinExistence type="predicted"/>
<name>C5BNK5_TERTT</name>
<gene>
    <name evidence="1" type="ordered locus">TERTU_3001</name>
</gene>
<accession>C5BNK5</accession>
<protein>
    <submittedName>
        <fullName evidence="1">Uncharacterized protein</fullName>
    </submittedName>
</protein>
<dbReference type="Proteomes" id="UP000009080">
    <property type="component" value="Chromosome"/>
</dbReference>
<keyword evidence="2" id="KW-1185">Reference proteome</keyword>
<dbReference type="HOGENOM" id="CLU_3141655_0_0_6"/>
<dbReference type="AlphaFoldDB" id="C5BNK5"/>
<reference evidence="1 2" key="1">
    <citation type="journal article" date="2009" name="PLoS ONE">
        <title>The complete genome of Teredinibacter turnerae T7901: an intracellular endosymbiont of marine wood-boring bivalves (shipworms).</title>
        <authorList>
            <person name="Yang J.C."/>
            <person name="Madupu R."/>
            <person name="Durkin A.S."/>
            <person name="Ekborg N.A."/>
            <person name="Pedamallu C.S."/>
            <person name="Hostetler J.B."/>
            <person name="Radune D."/>
            <person name="Toms B.S."/>
            <person name="Henrissat B."/>
            <person name="Coutinho P.M."/>
            <person name="Schwarz S."/>
            <person name="Field L."/>
            <person name="Trindade-Silva A.E."/>
            <person name="Soares C.A.G."/>
            <person name="Elshahawi S."/>
            <person name="Hanora A."/>
            <person name="Schmidt E.W."/>
            <person name="Haygood M.G."/>
            <person name="Posfai J."/>
            <person name="Benner J."/>
            <person name="Madinger C."/>
            <person name="Nove J."/>
            <person name="Anton B."/>
            <person name="Chaudhary K."/>
            <person name="Foster J."/>
            <person name="Holman A."/>
            <person name="Kumar S."/>
            <person name="Lessard P.A."/>
            <person name="Luyten Y.A."/>
            <person name="Slatko B."/>
            <person name="Wood N."/>
            <person name="Wu B."/>
            <person name="Teplitski M."/>
            <person name="Mougous J.D."/>
            <person name="Ward N."/>
            <person name="Eisen J.A."/>
            <person name="Badger J.H."/>
            <person name="Distel D.L."/>
        </authorList>
    </citation>
    <scope>NUCLEOTIDE SEQUENCE [LARGE SCALE GENOMIC DNA]</scope>
    <source>
        <strain evidence="2">ATCC 39867 / T7901</strain>
    </source>
</reference>
<dbReference type="EMBL" id="CP001614">
    <property type="protein sequence ID" value="ACR13287.1"/>
    <property type="molecule type" value="Genomic_DNA"/>
</dbReference>
<evidence type="ECO:0000313" key="2">
    <source>
        <dbReference type="Proteomes" id="UP000009080"/>
    </source>
</evidence>
<dbReference type="STRING" id="377629.TERTU_3001"/>
<dbReference type="KEGG" id="ttu:TERTU_3001"/>
<evidence type="ECO:0000313" key="1">
    <source>
        <dbReference type="EMBL" id="ACR13287.1"/>
    </source>
</evidence>
<organism evidence="1 2">
    <name type="scientific">Teredinibacter turnerae (strain ATCC 39867 / T7901)</name>
    <dbReference type="NCBI Taxonomy" id="377629"/>
    <lineage>
        <taxon>Bacteria</taxon>
        <taxon>Pseudomonadati</taxon>
        <taxon>Pseudomonadota</taxon>
        <taxon>Gammaproteobacteria</taxon>
        <taxon>Cellvibrionales</taxon>
        <taxon>Cellvibrionaceae</taxon>
        <taxon>Teredinibacter</taxon>
    </lineage>
</organism>
<sequence>MTQEMAAPADNRRITRNSFVHHAKALPLSFVPTVRFCVRVRRCALYEWN</sequence>